<dbReference type="EMBL" id="GGEC01091750">
    <property type="protein sequence ID" value="MBX72234.1"/>
    <property type="molecule type" value="Transcribed_RNA"/>
</dbReference>
<organism evidence="1">
    <name type="scientific">Rhizophora mucronata</name>
    <name type="common">Asiatic mangrove</name>
    <dbReference type="NCBI Taxonomy" id="61149"/>
    <lineage>
        <taxon>Eukaryota</taxon>
        <taxon>Viridiplantae</taxon>
        <taxon>Streptophyta</taxon>
        <taxon>Embryophyta</taxon>
        <taxon>Tracheophyta</taxon>
        <taxon>Spermatophyta</taxon>
        <taxon>Magnoliopsida</taxon>
        <taxon>eudicotyledons</taxon>
        <taxon>Gunneridae</taxon>
        <taxon>Pentapetalae</taxon>
        <taxon>rosids</taxon>
        <taxon>fabids</taxon>
        <taxon>Malpighiales</taxon>
        <taxon>Rhizophoraceae</taxon>
        <taxon>Rhizophora</taxon>
    </lineage>
</organism>
<protein>
    <submittedName>
        <fullName evidence="1">Uncharacterized protein</fullName>
    </submittedName>
</protein>
<dbReference type="AlphaFoldDB" id="A0A2P2QZC4"/>
<reference evidence="1" key="1">
    <citation type="submission" date="2018-02" db="EMBL/GenBank/DDBJ databases">
        <title>Rhizophora mucronata_Transcriptome.</title>
        <authorList>
            <person name="Meera S.P."/>
            <person name="Sreeshan A."/>
            <person name="Augustine A."/>
        </authorList>
    </citation>
    <scope>NUCLEOTIDE SEQUENCE</scope>
    <source>
        <tissue evidence="1">Leaf</tissue>
    </source>
</reference>
<name>A0A2P2QZC4_RHIMU</name>
<accession>A0A2P2QZC4</accession>
<proteinExistence type="predicted"/>
<sequence>MVWDRLSYTIPIDGSWIMLQGVFMHLGRGSNCYRWNVLSDLAIEYCCLPFKVKDCFFSGLLNSTSLFGYPFLLARPCEWK</sequence>
<evidence type="ECO:0000313" key="1">
    <source>
        <dbReference type="EMBL" id="MBX72234.1"/>
    </source>
</evidence>